<comment type="subcellular location">
    <subcellularLocation>
        <location evidence="1">Cell membrane</location>
        <topology evidence="1">Single-pass type II membrane protein</topology>
    </subcellularLocation>
</comment>
<evidence type="ECO:0000313" key="5">
    <source>
        <dbReference type="EMBL" id="KAG5681047.1"/>
    </source>
</evidence>
<dbReference type="PANTHER" id="PTHR11733">
    <property type="entry name" value="ZINC METALLOPROTEASE FAMILY M13 NEPRILYSIN-RELATED"/>
    <property type="match status" value="1"/>
</dbReference>
<evidence type="ECO:0000256" key="1">
    <source>
        <dbReference type="ARBA" id="ARBA00004401"/>
    </source>
</evidence>
<dbReference type="SUPFAM" id="SSF55486">
    <property type="entry name" value="Metalloproteases ('zincins'), catalytic domain"/>
    <property type="match status" value="1"/>
</dbReference>
<dbReference type="GO" id="GO:0005886">
    <property type="term" value="C:plasma membrane"/>
    <property type="evidence" value="ECO:0007669"/>
    <property type="project" value="UniProtKB-SubCell"/>
</dbReference>
<evidence type="ECO:0000259" key="4">
    <source>
        <dbReference type="Pfam" id="PF05649"/>
    </source>
</evidence>
<dbReference type="Pfam" id="PF05649">
    <property type="entry name" value="Peptidase_M13_N"/>
    <property type="match status" value="1"/>
</dbReference>
<dbReference type="InterPro" id="IPR008753">
    <property type="entry name" value="Peptidase_M13_N"/>
</dbReference>
<comment type="similarity">
    <text evidence="2">Belongs to the peptidase M13 family.</text>
</comment>
<dbReference type="AlphaFoldDB" id="A0A9J6CGP1"/>
<dbReference type="Proteomes" id="UP001107558">
    <property type="component" value="Chromosome 1"/>
</dbReference>
<reference evidence="5" key="1">
    <citation type="submission" date="2021-03" db="EMBL/GenBank/DDBJ databases">
        <title>Chromosome level genome of the anhydrobiotic midge Polypedilum vanderplanki.</title>
        <authorList>
            <person name="Yoshida Y."/>
            <person name="Kikawada T."/>
            <person name="Gusev O."/>
        </authorList>
    </citation>
    <scope>NUCLEOTIDE SEQUENCE</scope>
    <source>
        <strain evidence="5">NIAS01</strain>
        <tissue evidence="5">Whole body or cell culture</tissue>
    </source>
</reference>
<protein>
    <recommendedName>
        <fullName evidence="4">Peptidase M13 N-terminal domain-containing protein</fullName>
    </recommendedName>
</protein>
<accession>A0A9J6CGP1</accession>
<evidence type="ECO:0000256" key="3">
    <source>
        <dbReference type="SAM" id="SignalP"/>
    </source>
</evidence>
<dbReference type="PROSITE" id="PS51885">
    <property type="entry name" value="NEPRILYSIN"/>
    <property type="match status" value="1"/>
</dbReference>
<feature type="signal peptide" evidence="3">
    <location>
        <begin position="1"/>
        <end position="20"/>
    </location>
</feature>
<gene>
    <name evidence="5" type="ORF">PVAND_010513</name>
</gene>
<dbReference type="PANTHER" id="PTHR11733:SF224">
    <property type="entry name" value="NEPRILYSIN-2"/>
    <property type="match status" value="1"/>
</dbReference>
<proteinExistence type="inferred from homology"/>
<dbReference type="GO" id="GO:0004222">
    <property type="term" value="F:metalloendopeptidase activity"/>
    <property type="evidence" value="ECO:0007669"/>
    <property type="project" value="InterPro"/>
</dbReference>
<keyword evidence="6" id="KW-1185">Reference proteome</keyword>
<comment type="caution">
    <text evidence="5">The sequence shown here is derived from an EMBL/GenBank/DDBJ whole genome shotgun (WGS) entry which is preliminary data.</text>
</comment>
<dbReference type="Gene3D" id="3.40.390.10">
    <property type="entry name" value="Collagenase (Catalytic Domain)"/>
    <property type="match status" value="1"/>
</dbReference>
<feature type="domain" description="Peptidase M13 N-terminal" evidence="4">
    <location>
        <begin position="53"/>
        <end position="97"/>
    </location>
</feature>
<dbReference type="OrthoDB" id="6475849at2759"/>
<evidence type="ECO:0000256" key="2">
    <source>
        <dbReference type="ARBA" id="ARBA00007357"/>
    </source>
</evidence>
<organism evidence="5 6">
    <name type="scientific">Polypedilum vanderplanki</name>
    <name type="common">Sleeping chironomid midge</name>
    <dbReference type="NCBI Taxonomy" id="319348"/>
    <lineage>
        <taxon>Eukaryota</taxon>
        <taxon>Metazoa</taxon>
        <taxon>Ecdysozoa</taxon>
        <taxon>Arthropoda</taxon>
        <taxon>Hexapoda</taxon>
        <taxon>Insecta</taxon>
        <taxon>Pterygota</taxon>
        <taxon>Neoptera</taxon>
        <taxon>Endopterygota</taxon>
        <taxon>Diptera</taxon>
        <taxon>Nematocera</taxon>
        <taxon>Chironomoidea</taxon>
        <taxon>Chironomidae</taxon>
        <taxon>Chironominae</taxon>
        <taxon>Polypedilum</taxon>
        <taxon>Polypedilum</taxon>
    </lineage>
</organism>
<dbReference type="GO" id="GO:0016485">
    <property type="term" value="P:protein processing"/>
    <property type="evidence" value="ECO:0007669"/>
    <property type="project" value="TreeGrafter"/>
</dbReference>
<feature type="chain" id="PRO_5039896398" description="Peptidase M13 N-terminal domain-containing protein" evidence="3">
    <location>
        <begin position="21"/>
        <end position="99"/>
    </location>
</feature>
<name>A0A9J6CGP1_POLVA</name>
<evidence type="ECO:0000313" key="6">
    <source>
        <dbReference type="Proteomes" id="UP001107558"/>
    </source>
</evidence>
<dbReference type="InterPro" id="IPR024079">
    <property type="entry name" value="MetalloPept_cat_dom_sf"/>
</dbReference>
<sequence>MKSRFIVIVIFNFLLTICKSESDDDTVTYCSTQACQREAKNILDKLDTTVDACEDFYSHVCGSFIKNTVIPDDKTSVDVSTELDEKLKEQINSILNTSN</sequence>
<dbReference type="InterPro" id="IPR000718">
    <property type="entry name" value="Peptidase_M13"/>
</dbReference>
<keyword evidence="3" id="KW-0732">Signal</keyword>
<dbReference type="EMBL" id="JADBJN010000001">
    <property type="protein sequence ID" value="KAG5681047.1"/>
    <property type="molecule type" value="Genomic_DNA"/>
</dbReference>